<evidence type="ECO:0000313" key="2">
    <source>
        <dbReference type="EMBL" id="RGW55871.1"/>
    </source>
</evidence>
<dbReference type="NCBIfam" id="NF037962">
    <property type="entry name" value="arsenic_eff"/>
    <property type="match status" value="1"/>
</dbReference>
<keyword evidence="1" id="KW-1133">Transmembrane helix</keyword>
<dbReference type="Proteomes" id="UP000266376">
    <property type="component" value="Unassembled WGS sequence"/>
</dbReference>
<feature type="transmembrane region" description="Helical" evidence="1">
    <location>
        <begin position="168"/>
        <end position="188"/>
    </location>
</feature>
<comment type="caution">
    <text evidence="2">The sequence shown here is derived from an EMBL/GenBank/DDBJ whole genome shotgun (WGS) entry which is preliminary data.</text>
</comment>
<dbReference type="InterPro" id="IPR021552">
    <property type="entry name" value="ArsP_2"/>
</dbReference>
<reference evidence="2 3" key="1">
    <citation type="submission" date="2018-08" db="EMBL/GenBank/DDBJ databases">
        <title>A genome reference for cultivated species of the human gut microbiota.</title>
        <authorList>
            <person name="Zou Y."/>
            <person name="Xue W."/>
            <person name="Luo G."/>
        </authorList>
    </citation>
    <scope>NUCLEOTIDE SEQUENCE [LARGE SCALE GENOMIC DNA]</scope>
    <source>
        <strain evidence="2 3">AF12-11</strain>
    </source>
</reference>
<dbReference type="Pfam" id="PF11449">
    <property type="entry name" value="ArsP_2"/>
    <property type="match status" value="1"/>
</dbReference>
<feature type="transmembrane region" description="Helical" evidence="1">
    <location>
        <begin position="200"/>
        <end position="226"/>
    </location>
</feature>
<dbReference type="EMBL" id="QSAJ01000001">
    <property type="protein sequence ID" value="RGW55871.1"/>
    <property type="molecule type" value="Genomic_DNA"/>
</dbReference>
<gene>
    <name evidence="2" type="ORF">DWV67_00060</name>
</gene>
<sequence length="283" mass="30208">MEMIIDVLADALADCLKMLPFLFVAFLLIEGLEHYSTKLTRKALEDVDKAGPVVGAVVGCVPQCGFSVMASNLYAGGIISVGTLLSVFLATSDEAVLILLGNPDQGKTVLTLLAVKVVIAVVAGYIIDLFLQKQIATPKECGNLCDHCGCHDHHAGLLKPALRHTIKIFLYLFVFTAILNFIIEVIGIQTLSEYLLADSIFQPVIAALIGLIPNCAASVVITQLYIRGAISFASAISGLCTGAGIGLVVLFKVNRDKRENIKIVLTLYALSVIAGMVLQIFGF</sequence>
<organism evidence="2 3">
    <name type="scientific">Dorea formicigenerans</name>
    <dbReference type="NCBI Taxonomy" id="39486"/>
    <lineage>
        <taxon>Bacteria</taxon>
        <taxon>Bacillati</taxon>
        <taxon>Bacillota</taxon>
        <taxon>Clostridia</taxon>
        <taxon>Lachnospirales</taxon>
        <taxon>Lachnospiraceae</taxon>
        <taxon>Dorea</taxon>
    </lineage>
</organism>
<feature type="transmembrane region" description="Helical" evidence="1">
    <location>
        <begin position="109"/>
        <end position="127"/>
    </location>
</feature>
<accession>A0A395XRN4</accession>
<feature type="transmembrane region" description="Helical" evidence="1">
    <location>
        <begin position="73"/>
        <end position="97"/>
    </location>
</feature>
<feature type="transmembrane region" description="Helical" evidence="1">
    <location>
        <begin position="232"/>
        <end position="251"/>
    </location>
</feature>
<evidence type="ECO:0000313" key="3">
    <source>
        <dbReference type="Proteomes" id="UP000266376"/>
    </source>
</evidence>
<feature type="transmembrane region" description="Helical" evidence="1">
    <location>
        <begin position="7"/>
        <end position="29"/>
    </location>
</feature>
<keyword evidence="1" id="KW-0812">Transmembrane</keyword>
<keyword evidence="1" id="KW-0472">Membrane</keyword>
<evidence type="ECO:0000256" key="1">
    <source>
        <dbReference type="SAM" id="Phobius"/>
    </source>
</evidence>
<evidence type="ECO:0008006" key="4">
    <source>
        <dbReference type="Google" id="ProtNLM"/>
    </source>
</evidence>
<name>A0A395XRN4_9FIRM</name>
<proteinExistence type="predicted"/>
<dbReference type="AlphaFoldDB" id="A0A395XRN4"/>
<protein>
    <recommendedName>
        <fullName evidence="4">Arsenic efflux protein</fullName>
    </recommendedName>
</protein>
<feature type="transmembrane region" description="Helical" evidence="1">
    <location>
        <begin position="263"/>
        <end position="282"/>
    </location>
</feature>